<dbReference type="NCBIfam" id="NF040826">
    <property type="entry name" value="lxa_BCAM0308"/>
    <property type="match status" value="1"/>
</dbReference>
<evidence type="ECO:0000313" key="1">
    <source>
        <dbReference type="EMBL" id="QIJ71962.1"/>
    </source>
</evidence>
<dbReference type="KEGG" id="tav:G4V39_06650"/>
<dbReference type="EMBL" id="CP048877">
    <property type="protein sequence ID" value="QIJ71962.1"/>
    <property type="molecule type" value="Genomic_DNA"/>
</dbReference>
<reference evidence="1 2" key="1">
    <citation type="submission" date="2020-02" db="EMBL/GenBank/DDBJ databases">
        <title>Genome analysis of Thermosulfuriphilus ammonigenes ST65T, an anaerobic thermophilic chemolithoautotrophic bacterium isolated from a deep-sea hydrothermal vent.</title>
        <authorList>
            <person name="Slobodkina G."/>
            <person name="Allioux M."/>
            <person name="Merkel A."/>
            <person name="Alain K."/>
            <person name="Jebbar M."/>
            <person name="Slobodkin A."/>
        </authorList>
    </citation>
    <scope>NUCLEOTIDE SEQUENCE [LARGE SCALE GENOMIC DNA]</scope>
    <source>
        <strain evidence="1 2">ST65</strain>
    </source>
</reference>
<gene>
    <name evidence="1" type="ORF">G4V39_06650</name>
</gene>
<dbReference type="Proteomes" id="UP000502179">
    <property type="component" value="Chromosome"/>
</dbReference>
<sequence>MGGRKQGRKWRGDIPHKFETVEDPYLPKKAPAGEALCPRCHAVFRDKRWFFDEDFYQEFKESDLVPKILCPGCRKSLDRYAMGYLTLSGSFFQEHKDEIMKVVMNEYKRAREKNPLMQIINLTEDEDKMVIETTSERLAQRLGRAVYKAYKGDLEFRWAHQDKFVRVYWHRDS</sequence>
<keyword evidence="2" id="KW-1185">Reference proteome</keyword>
<name>A0A6G7PWC9_9BACT</name>
<evidence type="ECO:0000313" key="2">
    <source>
        <dbReference type="Proteomes" id="UP000502179"/>
    </source>
</evidence>
<accession>A0A6G7PWC9</accession>
<dbReference type="InterPro" id="IPR047706">
    <property type="entry name" value="BCAM0308-like"/>
</dbReference>
<proteinExistence type="predicted"/>
<dbReference type="AlphaFoldDB" id="A0A6G7PWC9"/>
<protein>
    <submittedName>
        <fullName evidence="1">ATPase</fullName>
    </submittedName>
</protein>
<organism evidence="1 2">
    <name type="scientific">Thermosulfuriphilus ammonigenes</name>
    <dbReference type="NCBI Taxonomy" id="1936021"/>
    <lineage>
        <taxon>Bacteria</taxon>
        <taxon>Pseudomonadati</taxon>
        <taxon>Thermodesulfobacteriota</taxon>
        <taxon>Thermodesulfobacteria</taxon>
        <taxon>Thermodesulfobacteriales</taxon>
        <taxon>Thermodesulfobacteriaceae</taxon>
        <taxon>Thermosulfuriphilus</taxon>
    </lineage>
</organism>
<dbReference type="RefSeq" id="WP_166032179.1">
    <property type="nucleotide sequence ID" value="NZ_CP048877.1"/>
</dbReference>